<protein>
    <submittedName>
        <fullName evidence="3">Wyosine base formation</fullName>
    </submittedName>
</protein>
<dbReference type="RefSeq" id="WP_285760201.1">
    <property type="nucleotide sequence ID" value="NZ_BSQG01000005.1"/>
</dbReference>
<dbReference type="NCBIfam" id="TIGR03083">
    <property type="entry name" value="maleylpyruvate isomerase family mycothiol-dependent enzyme"/>
    <property type="match status" value="1"/>
</dbReference>
<gene>
    <name evidence="3" type="ORF">Nans01_30700</name>
</gene>
<dbReference type="NCBIfam" id="TIGR03084">
    <property type="entry name" value="TIGR03084 family metal-binding protein"/>
    <property type="match status" value="1"/>
</dbReference>
<evidence type="ECO:0000259" key="1">
    <source>
        <dbReference type="Pfam" id="PF08608"/>
    </source>
</evidence>
<keyword evidence="4" id="KW-1185">Reference proteome</keyword>
<dbReference type="Pfam" id="PF11716">
    <property type="entry name" value="MDMPI_N"/>
    <property type="match status" value="1"/>
</dbReference>
<evidence type="ECO:0000313" key="3">
    <source>
        <dbReference type="EMBL" id="GLU48719.1"/>
    </source>
</evidence>
<dbReference type="InterPro" id="IPR034660">
    <property type="entry name" value="DinB/YfiT-like"/>
</dbReference>
<dbReference type="GO" id="GO:0046872">
    <property type="term" value="F:metal ion binding"/>
    <property type="evidence" value="ECO:0007669"/>
    <property type="project" value="InterPro"/>
</dbReference>
<dbReference type="EMBL" id="BSQG01000005">
    <property type="protein sequence ID" value="GLU48719.1"/>
    <property type="molecule type" value="Genomic_DNA"/>
</dbReference>
<dbReference type="InterPro" id="IPR017517">
    <property type="entry name" value="Maleyloyr_isom"/>
</dbReference>
<dbReference type="Gene3D" id="1.20.120.450">
    <property type="entry name" value="dinb family like domain"/>
    <property type="match status" value="1"/>
</dbReference>
<accession>A0A9W6P758</accession>
<dbReference type="Proteomes" id="UP001165092">
    <property type="component" value="Unassembled WGS sequence"/>
</dbReference>
<feature type="domain" description="tRNA wybutosine-synthesis" evidence="1">
    <location>
        <begin position="184"/>
        <end position="231"/>
    </location>
</feature>
<feature type="domain" description="Mycothiol-dependent maleylpyruvate isomerase metal-binding" evidence="2">
    <location>
        <begin position="13"/>
        <end position="147"/>
    </location>
</feature>
<comment type="caution">
    <text evidence="3">The sequence shown here is derived from an EMBL/GenBank/DDBJ whole genome shotgun (WGS) entry which is preliminary data.</text>
</comment>
<dbReference type="SUPFAM" id="SSF109854">
    <property type="entry name" value="DinB/YfiT-like putative metalloenzymes"/>
    <property type="match status" value="1"/>
</dbReference>
<sequence length="267" mass="28318">MKDLQGVVSDLIAEGDRLDGLLAGLDAEQWSLPTPAPGWTIAHQVAHLSFIFHLAGKAASDAEAFAAITAGAANDFDGAINAALGLFLNDSPDKMLAQWRAERDTTVAALAAAPPDQLLPWLVRPIPPAVLACAGIMELFAHGQDIADALGIEPTHTDRLRHLVGFAVLTKDFGYQSRGLPTPPDEFRFEITTPSGELWGFGPEDAEQRVSGPAVDFCLLVTRRRHRDDLAITASGAVAEQWLDIAQAYRGPAGPGRSPGQFSAPAG</sequence>
<dbReference type="InterPro" id="IPR017518">
    <property type="entry name" value="CHP03084"/>
</dbReference>
<name>A0A9W6P758_9ACTN</name>
<evidence type="ECO:0000259" key="2">
    <source>
        <dbReference type="Pfam" id="PF11716"/>
    </source>
</evidence>
<dbReference type="InterPro" id="IPR013917">
    <property type="entry name" value="tRNA_wybutosine-synth"/>
</dbReference>
<dbReference type="InterPro" id="IPR024344">
    <property type="entry name" value="MDMPI_metal-binding"/>
</dbReference>
<proteinExistence type="predicted"/>
<dbReference type="AlphaFoldDB" id="A0A9W6P758"/>
<organism evidence="3 4">
    <name type="scientific">Nocardiopsis ansamitocini</name>
    <dbReference type="NCBI Taxonomy" id="1670832"/>
    <lineage>
        <taxon>Bacteria</taxon>
        <taxon>Bacillati</taxon>
        <taxon>Actinomycetota</taxon>
        <taxon>Actinomycetes</taxon>
        <taxon>Streptosporangiales</taxon>
        <taxon>Nocardiopsidaceae</taxon>
        <taxon>Nocardiopsis</taxon>
    </lineage>
</organism>
<reference evidence="3" key="1">
    <citation type="submission" date="2023-02" db="EMBL/GenBank/DDBJ databases">
        <title>Nocardiopsis ansamitocini NBRC 112285.</title>
        <authorList>
            <person name="Ichikawa N."/>
            <person name="Sato H."/>
            <person name="Tonouchi N."/>
        </authorList>
    </citation>
    <scope>NUCLEOTIDE SEQUENCE</scope>
    <source>
        <strain evidence="3">NBRC 112285</strain>
    </source>
</reference>
<dbReference type="Pfam" id="PF08608">
    <property type="entry name" value="Wyosine_form"/>
    <property type="match status" value="1"/>
</dbReference>
<evidence type="ECO:0000313" key="4">
    <source>
        <dbReference type="Proteomes" id="UP001165092"/>
    </source>
</evidence>